<dbReference type="Proteomes" id="UP001605036">
    <property type="component" value="Unassembled WGS sequence"/>
</dbReference>
<proteinExistence type="predicted"/>
<evidence type="ECO:0000313" key="1">
    <source>
        <dbReference type="EMBL" id="KAL2635670.1"/>
    </source>
</evidence>
<reference evidence="1 2" key="1">
    <citation type="submission" date="2024-09" db="EMBL/GenBank/DDBJ databases">
        <title>Chromosome-scale assembly of Riccia fluitans.</title>
        <authorList>
            <person name="Paukszto L."/>
            <person name="Sawicki J."/>
            <person name="Karawczyk K."/>
            <person name="Piernik-Szablinska J."/>
            <person name="Szczecinska M."/>
            <person name="Mazdziarz M."/>
        </authorList>
    </citation>
    <scope>NUCLEOTIDE SEQUENCE [LARGE SCALE GENOMIC DNA]</scope>
    <source>
        <strain evidence="1">Rf_01</strain>
        <tissue evidence="1">Aerial parts of the thallus</tissue>
    </source>
</reference>
<organism evidence="1 2">
    <name type="scientific">Riccia fluitans</name>
    <dbReference type="NCBI Taxonomy" id="41844"/>
    <lineage>
        <taxon>Eukaryota</taxon>
        <taxon>Viridiplantae</taxon>
        <taxon>Streptophyta</taxon>
        <taxon>Embryophyta</taxon>
        <taxon>Marchantiophyta</taxon>
        <taxon>Marchantiopsida</taxon>
        <taxon>Marchantiidae</taxon>
        <taxon>Marchantiales</taxon>
        <taxon>Ricciaceae</taxon>
        <taxon>Riccia</taxon>
    </lineage>
</organism>
<comment type="caution">
    <text evidence="1">The sequence shown here is derived from an EMBL/GenBank/DDBJ whole genome shotgun (WGS) entry which is preliminary data.</text>
</comment>
<name>A0ABD1YYA5_9MARC</name>
<accession>A0ABD1YYA5</accession>
<sequence length="162" mass="18074">MESQLVGRLLYSPRVLVCGFAETFTFAGCLGDDSYFSCFLRRRTSIILSSLWFVPIPCLDSRPCRLRHFLVRLASPALGLFMPRHYILAASNSLRQFVLMMSPTARDKPRLFDFSLPAIVPPRQRSMPVVPLIRPLAFLRPIVSSSPVDLGSPALASSPYAS</sequence>
<evidence type="ECO:0000313" key="2">
    <source>
        <dbReference type="Proteomes" id="UP001605036"/>
    </source>
</evidence>
<gene>
    <name evidence="1" type="ORF">R1flu_007149</name>
</gene>
<protein>
    <submittedName>
        <fullName evidence="1">Uncharacterized protein</fullName>
    </submittedName>
</protein>
<keyword evidence="2" id="KW-1185">Reference proteome</keyword>
<dbReference type="AlphaFoldDB" id="A0ABD1YYA5"/>
<dbReference type="EMBL" id="JBHFFA010000003">
    <property type="protein sequence ID" value="KAL2635670.1"/>
    <property type="molecule type" value="Genomic_DNA"/>
</dbReference>